<evidence type="ECO:0000256" key="1">
    <source>
        <dbReference type="SAM" id="MobiDB-lite"/>
    </source>
</evidence>
<gene>
    <name evidence="4" type="ORF">DAKH74_037140</name>
</gene>
<dbReference type="InterPro" id="IPR025124">
    <property type="entry name" value="Gag1-like_clamp"/>
</dbReference>
<keyword evidence="5" id="KW-1185">Reference proteome</keyword>
<evidence type="ECO:0008006" key="6">
    <source>
        <dbReference type="Google" id="ProtNLM"/>
    </source>
</evidence>
<sequence length="265" mass="29831">MTLKHKASLKSLNFGKAKTKGKTSVSPKTSHKGGFATLVHKWKEALRAITRDTLDQMDGDSSDEQISALFDRSRNAVPVKNIISFNEARAREAERGEREAQEDLARLEMKLTDEQSAEKLSDMQSAEIPASLGRTTATSRSEQPGTASSSDSDSEGDPFDSYDDVEACRALRKQTGEPFCDAAKIWRQRRELWQLPTNAVTQGDIDQRRHGFQQIPAEYYDRVYKKLVMEDKPLREPLNLQDALKVINAGWTETKKWERAANGRA</sequence>
<evidence type="ECO:0000259" key="3">
    <source>
        <dbReference type="Pfam" id="PF22991"/>
    </source>
</evidence>
<name>A0AAV5S0L2_MAUHU</name>
<proteinExistence type="predicted"/>
<reference evidence="4 5" key="1">
    <citation type="journal article" date="2023" name="Elife">
        <title>Identification of key yeast species and microbe-microbe interactions impacting larval growth of Drosophila in the wild.</title>
        <authorList>
            <person name="Mure A."/>
            <person name="Sugiura Y."/>
            <person name="Maeda R."/>
            <person name="Honda K."/>
            <person name="Sakurai N."/>
            <person name="Takahashi Y."/>
            <person name="Watada M."/>
            <person name="Katoh T."/>
            <person name="Gotoh A."/>
            <person name="Gotoh Y."/>
            <person name="Taniguchi I."/>
            <person name="Nakamura K."/>
            <person name="Hayashi T."/>
            <person name="Katayama T."/>
            <person name="Uemura T."/>
            <person name="Hattori Y."/>
        </authorList>
    </citation>
    <scope>NUCLEOTIDE SEQUENCE [LARGE SCALE GENOMIC DNA]</scope>
    <source>
        <strain evidence="4 5">KH-74</strain>
    </source>
</reference>
<dbReference type="Proteomes" id="UP001377567">
    <property type="component" value="Unassembled WGS sequence"/>
</dbReference>
<feature type="compositionally biased region" description="Basic and acidic residues" evidence="1">
    <location>
        <begin position="89"/>
        <end position="121"/>
    </location>
</feature>
<evidence type="ECO:0000313" key="5">
    <source>
        <dbReference type="Proteomes" id="UP001377567"/>
    </source>
</evidence>
<dbReference type="Pfam" id="PF13259">
    <property type="entry name" value="clamp_Gag1-like"/>
    <property type="match status" value="1"/>
</dbReference>
<feature type="region of interest" description="Disordered" evidence="1">
    <location>
        <begin position="89"/>
        <end position="161"/>
    </location>
</feature>
<feature type="region of interest" description="Disordered" evidence="1">
    <location>
        <begin position="1"/>
        <end position="32"/>
    </location>
</feature>
<comment type="caution">
    <text evidence="4">The sequence shown here is derived from an EMBL/GenBank/DDBJ whole genome shotgun (WGS) entry which is preliminary data.</text>
</comment>
<dbReference type="EMBL" id="BTGD01000011">
    <property type="protein sequence ID" value="GMM57098.1"/>
    <property type="molecule type" value="Genomic_DNA"/>
</dbReference>
<dbReference type="InterPro" id="IPR053969">
    <property type="entry name" value="Lock_Gag1-like"/>
</dbReference>
<dbReference type="InterPro" id="IPR053274">
    <property type="entry name" value="Fluconazole_resistance"/>
</dbReference>
<feature type="domain" description="Gag1-like lock" evidence="3">
    <location>
        <begin position="37"/>
        <end position="70"/>
    </location>
</feature>
<accession>A0AAV5S0L2</accession>
<feature type="compositionally biased region" description="Polar residues" evidence="1">
    <location>
        <begin position="133"/>
        <end position="151"/>
    </location>
</feature>
<dbReference type="AlphaFoldDB" id="A0AAV5S0L2"/>
<feature type="domain" description="Gag1-like clamp" evidence="2">
    <location>
        <begin position="184"/>
        <end position="258"/>
    </location>
</feature>
<dbReference type="PANTHER" id="PTHR28065">
    <property type="entry name" value="FREQUENIN"/>
    <property type="match status" value="1"/>
</dbReference>
<evidence type="ECO:0000259" key="2">
    <source>
        <dbReference type="Pfam" id="PF13259"/>
    </source>
</evidence>
<organism evidence="4 5">
    <name type="scientific">Maudiozyma humilis</name>
    <name type="common">Sour dough yeast</name>
    <name type="synonym">Kazachstania humilis</name>
    <dbReference type="NCBI Taxonomy" id="51915"/>
    <lineage>
        <taxon>Eukaryota</taxon>
        <taxon>Fungi</taxon>
        <taxon>Dikarya</taxon>
        <taxon>Ascomycota</taxon>
        <taxon>Saccharomycotina</taxon>
        <taxon>Saccharomycetes</taxon>
        <taxon>Saccharomycetales</taxon>
        <taxon>Saccharomycetaceae</taxon>
        <taxon>Maudiozyma</taxon>
    </lineage>
</organism>
<protein>
    <recommendedName>
        <fullName evidence="6">DUF4050 domain-containing protein</fullName>
    </recommendedName>
</protein>
<dbReference type="PANTHER" id="PTHR28065:SF1">
    <property type="entry name" value="DUF4050 DOMAIN-CONTAINING PROTEIN"/>
    <property type="match status" value="1"/>
</dbReference>
<evidence type="ECO:0000313" key="4">
    <source>
        <dbReference type="EMBL" id="GMM57098.1"/>
    </source>
</evidence>
<dbReference type="Pfam" id="PF22991">
    <property type="entry name" value="Lock_Gag1-like"/>
    <property type="match status" value="1"/>
</dbReference>
<feature type="compositionally biased region" description="Acidic residues" evidence="1">
    <location>
        <begin position="152"/>
        <end position="161"/>
    </location>
</feature>